<dbReference type="SMART" id="SM00336">
    <property type="entry name" value="BBOX"/>
    <property type="match status" value="2"/>
</dbReference>
<keyword evidence="3 5" id="KW-0863">Zinc-finger</keyword>
<dbReference type="InterPro" id="IPR000315">
    <property type="entry name" value="Znf_B-box"/>
</dbReference>
<gene>
    <name evidence="9 10 11" type="primary">LOC110985321</name>
</gene>
<dbReference type="Pfam" id="PF13445">
    <property type="entry name" value="zf-RING_UBOX"/>
    <property type="match status" value="1"/>
</dbReference>
<evidence type="ECO:0000256" key="3">
    <source>
        <dbReference type="ARBA" id="ARBA00022771"/>
    </source>
</evidence>
<proteinExistence type="predicted"/>
<dbReference type="PANTHER" id="PTHR25462:SF296">
    <property type="entry name" value="MEIOTIC P26, ISOFORM F"/>
    <property type="match status" value="1"/>
</dbReference>
<keyword evidence="2" id="KW-0479">Metal-binding</keyword>
<dbReference type="Pfam" id="PF00643">
    <property type="entry name" value="zf-B_box"/>
    <property type="match status" value="1"/>
</dbReference>
<dbReference type="PROSITE" id="PS50119">
    <property type="entry name" value="ZF_BBOX"/>
    <property type="match status" value="2"/>
</dbReference>
<evidence type="ECO:0000256" key="2">
    <source>
        <dbReference type="ARBA" id="ARBA00022723"/>
    </source>
</evidence>
<reference evidence="9 10" key="1">
    <citation type="submission" date="2025-04" db="UniProtKB">
        <authorList>
            <consortium name="RefSeq"/>
        </authorList>
    </citation>
    <scope>IDENTIFICATION</scope>
</reference>
<evidence type="ECO:0000256" key="4">
    <source>
        <dbReference type="ARBA" id="ARBA00022833"/>
    </source>
</evidence>
<dbReference type="RefSeq" id="XP_022101963.1">
    <property type="nucleotide sequence ID" value="XM_022246271.1"/>
</dbReference>
<keyword evidence="4" id="KW-0862">Zinc</keyword>
<accession>A0A8B7ZAH2</accession>
<dbReference type="InterPro" id="IPR017907">
    <property type="entry name" value="Znf_RING_CS"/>
</dbReference>
<evidence type="ECO:0000259" key="7">
    <source>
        <dbReference type="PROSITE" id="PS50119"/>
    </source>
</evidence>
<dbReference type="InterPro" id="IPR011042">
    <property type="entry name" value="6-blade_b-propeller_TolB-like"/>
</dbReference>
<dbReference type="RefSeq" id="XP_022101962.1">
    <property type="nucleotide sequence ID" value="XM_022246270.1"/>
</dbReference>
<sequence length="588" mass="65927">MASRITAESILRKISEGHLECPICSCRFSDPRVLDCLHSFCLRCIQQLRPCIDQHRRELKLTVACPLCRHQTTTMKMDSLPANFTLRALVEEVGLMEQLLEGQRQQIKCQNCTEKQQAIAKCMDCDLLLCQECKWAHNRMSVMKSHGVFTLAQLESGEFIYKSKLREEIPKCEKHPGQNLCFYCNTCEQLICTSCTVLDHKSTEHSLAGIPEALDKCIQDITELVTIAEQKKPQLFIAWAQNKLDDVHRIMGEASCYEILELKPKLLDNLRELTEHQPEKLSHTLLFTDSEDPQLVTDTGSDSQKKLFERSEADMCTNGKTSAGPREASVTQTWKLKTEYADFYNVNSSLTDIAMYSSGETVALDSGQRELISITPMGAQFSATYRCLHKKYLKKPRCISVNRQDQLLVLDGSMVKIFYGQYQQHQFTTGKGPDNEPTCIAVDDDNQIAVGYQKSEEITLHTMDGSPIRKVSAPMMGTCLTVSRRRFIYTSSKNNKLLALDCNGAMLFSIDTVPGTIGFRSVCCDRDGSIYTAVQESLFSGSILHFSPYGEHKGCVIRDCNGPSGIAFSGSGQLLVAATDCIQIYHNA</sequence>
<evidence type="ECO:0000256" key="5">
    <source>
        <dbReference type="PROSITE-ProRule" id="PRU00024"/>
    </source>
</evidence>
<evidence type="ECO:0000313" key="10">
    <source>
        <dbReference type="RefSeq" id="XP_022101963.1"/>
    </source>
</evidence>
<dbReference type="PROSITE" id="PS00518">
    <property type="entry name" value="ZF_RING_1"/>
    <property type="match status" value="1"/>
</dbReference>
<dbReference type="Proteomes" id="UP000694845">
    <property type="component" value="Unplaced"/>
</dbReference>
<dbReference type="SMART" id="SM00184">
    <property type="entry name" value="RING"/>
    <property type="match status" value="1"/>
</dbReference>
<dbReference type="InterPro" id="IPR001841">
    <property type="entry name" value="Znf_RING"/>
</dbReference>
<evidence type="ECO:0000256" key="1">
    <source>
        <dbReference type="ARBA" id="ARBA00022553"/>
    </source>
</evidence>
<feature type="domain" description="RING-type" evidence="6">
    <location>
        <begin position="21"/>
        <end position="69"/>
    </location>
</feature>
<keyword evidence="8" id="KW-1185">Reference proteome</keyword>
<protein>
    <submittedName>
        <fullName evidence="9 10">Tripartite motif-containing protein 45-like</fullName>
    </submittedName>
</protein>
<name>A0A8B7ZAH2_ACAPL</name>
<evidence type="ECO:0000313" key="8">
    <source>
        <dbReference type="Proteomes" id="UP000694845"/>
    </source>
</evidence>
<dbReference type="Gene3D" id="2.120.10.30">
    <property type="entry name" value="TolB, C-terminal domain"/>
    <property type="match status" value="1"/>
</dbReference>
<dbReference type="PANTHER" id="PTHR25462">
    <property type="entry name" value="BONUS, ISOFORM C-RELATED"/>
    <property type="match status" value="1"/>
</dbReference>
<dbReference type="GO" id="GO:0008270">
    <property type="term" value="F:zinc ion binding"/>
    <property type="evidence" value="ECO:0007669"/>
    <property type="project" value="UniProtKB-KW"/>
</dbReference>
<feature type="domain" description="B box-type" evidence="7">
    <location>
        <begin position="104"/>
        <end position="151"/>
    </location>
</feature>
<dbReference type="OMA" id="MECEYFL"/>
<organism evidence="8 9">
    <name type="scientific">Acanthaster planci</name>
    <name type="common">Crown-of-thorns starfish</name>
    <dbReference type="NCBI Taxonomy" id="133434"/>
    <lineage>
        <taxon>Eukaryota</taxon>
        <taxon>Metazoa</taxon>
        <taxon>Echinodermata</taxon>
        <taxon>Eleutherozoa</taxon>
        <taxon>Asterozoa</taxon>
        <taxon>Asteroidea</taxon>
        <taxon>Valvatacea</taxon>
        <taxon>Valvatida</taxon>
        <taxon>Acanthasteridae</taxon>
        <taxon>Acanthaster</taxon>
    </lineage>
</organism>
<dbReference type="InterPro" id="IPR047153">
    <property type="entry name" value="TRIM45/56/19-like"/>
</dbReference>
<dbReference type="Gene3D" id="4.10.830.40">
    <property type="match status" value="1"/>
</dbReference>
<dbReference type="Gene3D" id="3.30.160.60">
    <property type="entry name" value="Classic Zinc Finger"/>
    <property type="match status" value="1"/>
</dbReference>
<keyword evidence="1" id="KW-0597">Phosphoprotein</keyword>
<dbReference type="SUPFAM" id="SSF57850">
    <property type="entry name" value="RING/U-box"/>
    <property type="match status" value="1"/>
</dbReference>
<feature type="domain" description="B box-type" evidence="7">
    <location>
        <begin position="167"/>
        <end position="210"/>
    </location>
</feature>
<dbReference type="RefSeq" id="XP_022101964.1">
    <property type="nucleotide sequence ID" value="XM_022246272.1"/>
</dbReference>
<dbReference type="AlphaFoldDB" id="A0A8B7ZAH2"/>
<evidence type="ECO:0000313" key="11">
    <source>
        <dbReference type="RefSeq" id="XP_022101964.1"/>
    </source>
</evidence>
<dbReference type="GeneID" id="110985321"/>
<evidence type="ECO:0000313" key="9">
    <source>
        <dbReference type="RefSeq" id="XP_022101962.1"/>
    </source>
</evidence>
<dbReference type="SUPFAM" id="SSF63829">
    <property type="entry name" value="Calcium-dependent phosphotriesterase"/>
    <property type="match status" value="1"/>
</dbReference>
<dbReference type="SUPFAM" id="SSF57845">
    <property type="entry name" value="B-box zinc-binding domain"/>
    <property type="match status" value="1"/>
</dbReference>
<dbReference type="Gene3D" id="3.30.40.10">
    <property type="entry name" value="Zinc/RING finger domain, C3HC4 (zinc finger)"/>
    <property type="match status" value="1"/>
</dbReference>
<dbReference type="InterPro" id="IPR027370">
    <property type="entry name" value="Znf-RING_euk"/>
</dbReference>
<evidence type="ECO:0000259" key="6">
    <source>
        <dbReference type="PROSITE" id="PS50089"/>
    </source>
</evidence>
<dbReference type="PROSITE" id="PS50089">
    <property type="entry name" value="ZF_RING_2"/>
    <property type="match status" value="1"/>
</dbReference>
<dbReference type="OrthoDB" id="5977875at2759"/>
<dbReference type="InterPro" id="IPR013083">
    <property type="entry name" value="Znf_RING/FYVE/PHD"/>
</dbReference>
<dbReference type="KEGG" id="aplc:110985321"/>